<dbReference type="Gene3D" id="3.40.630.30">
    <property type="match status" value="1"/>
</dbReference>
<dbReference type="InterPro" id="IPR050832">
    <property type="entry name" value="Bact_Acetyltransf"/>
</dbReference>
<keyword evidence="3" id="KW-0472">Membrane</keyword>
<evidence type="ECO:0000259" key="4">
    <source>
        <dbReference type="PROSITE" id="PS51186"/>
    </source>
</evidence>
<proteinExistence type="predicted"/>
<keyword evidence="1" id="KW-0808">Transferase</keyword>
<gene>
    <name evidence="5" type="ORF">AW0309160_01760</name>
</gene>
<organism evidence="5">
    <name type="scientific">Aliivibrio wodanis</name>
    <dbReference type="NCBI Taxonomy" id="80852"/>
    <lineage>
        <taxon>Bacteria</taxon>
        <taxon>Pseudomonadati</taxon>
        <taxon>Pseudomonadota</taxon>
        <taxon>Gammaproteobacteria</taxon>
        <taxon>Vibrionales</taxon>
        <taxon>Vibrionaceae</taxon>
        <taxon>Aliivibrio</taxon>
    </lineage>
</organism>
<feature type="transmembrane region" description="Helical" evidence="3">
    <location>
        <begin position="6"/>
        <end position="28"/>
    </location>
</feature>
<dbReference type="InterPro" id="IPR000182">
    <property type="entry name" value="GNAT_dom"/>
</dbReference>
<keyword evidence="3" id="KW-0812">Transmembrane</keyword>
<evidence type="ECO:0000313" key="5">
    <source>
        <dbReference type="EMBL" id="VVV04376.1"/>
    </source>
</evidence>
<keyword evidence="2" id="KW-0012">Acyltransferase</keyword>
<feature type="domain" description="N-acetyltransferase" evidence="4">
    <location>
        <begin position="26"/>
        <end position="184"/>
    </location>
</feature>
<evidence type="ECO:0000256" key="2">
    <source>
        <dbReference type="ARBA" id="ARBA00023315"/>
    </source>
</evidence>
<name>A0A5Q4YY11_9GAMM</name>
<accession>A0A5Q4YY11</accession>
<dbReference type="EMBL" id="LR721750">
    <property type="protein sequence ID" value="VVV04376.1"/>
    <property type="molecule type" value="Genomic_DNA"/>
</dbReference>
<evidence type="ECO:0000256" key="3">
    <source>
        <dbReference type="SAM" id="Phobius"/>
    </source>
</evidence>
<dbReference type="AlphaFoldDB" id="A0A5Q4YY11"/>
<protein>
    <recommendedName>
        <fullName evidence="4">N-acetyltransferase domain-containing protein</fullName>
    </recommendedName>
</protein>
<sequence>MIQNFFLFINHGLITCHFLFGTYMTSVIRRAQETDLFRLNSMMYQLHDEHHQQCPELFKTASEIEEEKSIARYLDDPECMVYVAELEGDVIGFVTGHFCELISTVSKPVMMATIDELYVEQTSRREGIAEKLITRMEQELKDYGVKEVFVEVWGFNQAALDFYHQQGMKEHIHYLRKALKESEI</sequence>
<evidence type="ECO:0000256" key="1">
    <source>
        <dbReference type="ARBA" id="ARBA00022679"/>
    </source>
</evidence>
<reference evidence="5" key="1">
    <citation type="submission" date="2019-09" db="EMBL/GenBank/DDBJ databases">
        <authorList>
            <person name="Hjerde E."/>
        </authorList>
    </citation>
    <scope>NUCLEOTIDE SEQUENCE</scope>
    <source>
        <strain evidence="5">06/09/160</strain>
    </source>
</reference>
<dbReference type="Pfam" id="PF00583">
    <property type="entry name" value="Acetyltransf_1"/>
    <property type="match status" value="1"/>
</dbReference>
<dbReference type="PROSITE" id="PS51186">
    <property type="entry name" value="GNAT"/>
    <property type="match status" value="1"/>
</dbReference>
<dbReference type="GO" id="GO:0016747">
    <property type="term" value="F:acyltransferase activity, transferring groups other than amino-acyl groups"/>
    <property type="evidence" value="ECO:0007669"/>
    <property type="project" value="InterPro"/>
</dbReference>
<dbReference type="SUPFAM" id="SSF55729">
    <property type="entry name" value="Acyl-CoA N-acyltransferases (Nat)"/>
    <property type="match status" value="1"/>
</dbReference>
<dbReference type="InterPro" id="IPR016181">
    <property type="entry name" value="Acyl_CoA_acyltransferase"/>
</dbReference>
<dbReference type="PANTHER" id="PTHR43877">
    <property type="entry name" value="AMINOALKYLPHOSPHONATE N-ACETYLTRANSFERASE-RELATED-RELATED"/>
    <property type="match status" value="1"/>
</dbReference>
<keyword evidence="3" id="KW-1133">Transmembrane helix</keyword>
<dbReference type="CDD" id="cd04301">
    <property type="entry name" value="NAT_SF"/>
    <property type="match status" value="1"/>
</dbReference>